<dbReference type="EMBL" id="JBHSZQ010000008">
    <property type="protein sequence ID" value="MFC7125739.1"/>
    <property type="molecule type" value="Genomic_DNA"/>
</dbReference>
<accession>A0ABD5X5D4</accession>
<keyword evidence="2" id="KW-1133">Transmembrane helix</keyword>
<evidence type="ECO:0000313" key="3">
    <source>
        <dbReference type="EMBL" id="MFC7125739.1"/>
    </source>
</evidence>
<comment type="caution">
    <text evidence="3">The sequence shown here is derived from an EMBL/GenBank/DDBJ whole genome shotgun (WGS) entry which is preliminary data.</text>
</comment>
<feature type="region of interest" description="Disordered" evidence="1">
    <location>
        <begin position="82"/>
        <end position="104"/>
    </location>
</feature>
<reference evidence="3 4" key="1">
    <citation type="journal article" date="2014" name="Int. J. Syst. Evol. Microbiol.">
        <title>Complete genome sequence of Corynebacterium casei LMG S-19264T (=DSM 44701T), isolated from a smear-ripened cheese.</title>
        <authorList>
            <consortium name="US DOE Joint Genome Institute (JGI-PGF)"/>
            <person name="Walter F."/>
            <person name="Albersmeier A."/>
            <person name="Kalinowski J."/>
            <person name="Ruckert C."/>
        </authorList>
    </citation>
    <scope>NUCLEOTIDE SEQUENCE [LARGE SCALE GENOMIC DNA]</scope>
    <source>
        <strain evidence="3 4">CGMCC 4.7215</strain>
    </source>
</reference>
<dbReference type="RefSeq" id="WP_267636874.1">
    <property type="nucleotide sequence ID" value="NZ_JAODIY010000008.1"/>
</dbReference>
<proteinExistence type="predicted"/>
<evidence type="ECO:0000256" key="1">
    <source>
        <dbReference type="SAM" id="MobiDB-lite"/>
    </source>
</evidence>
<protein>
    <submittedName>
        <fullName evidence="3">Uncharacterized protein</fullName>
    </submittedName>
</protein>
<dbReference type="Proteomes" id="UP001596414">
    <property type="component" value="Unassembled WGS sequence"/>
</dbReference>
<evidence type="ECO:0000256" key="2">
    <source>
        <dbReference type="SAM" id="Phobius"/>
    </source>
</evidence>
<dbReference type="AlphaFoldDB" id="A0ABD5X5D4"/>
<keyword evidence="2" id="KW-0472">Membrane</keyword>
<name>A0ABD5X5D4_9EURY</name>
<keyword evidence="2" id="KW-0812">Transmembrane</keyword>
<feature type="transmembrane region" description="Helical" evidence="2">
    <location>
        <begin position="20"/>
        <end position="44"/>
    </location>
</feature>
<organism evidence="3 4">
    <name type="scientific">Halovenus rubra</name>
    <dbReference type="NCBI Taxonomy" id="869890"/>
    <lineage>
        <taxon>Archaea</taxon>
        <taxon>Methanobacteriati</taxon>
        <taxon>Methanobacteriota</taxon>
        <taxon>Stenosarchaea group</taxon>
        <taxon>Halobacteria</taxon>
        <taxon>Halobacteriales</taxon>
        <taxon>Haloarculaceae</taxon>
        <taxon>Halovenus</taxon>
    </lineage>
</organism>
<sequence>MATSKQQGILSGRDWSRSALVRAVLFVIASTIALTASFLGVVGLLTGEVTGLNSRLPLYVLVMALAFVTAILIQRENPVLSAKDECSDRLSEPRTEQGGILSLN</sequence>
<gene>
    <name evidence="3" type="ORF">ACFQJ7_06760</name>
</gene>
<feature type="compositionally biased region" description="Basic and acidic residues" evidence="1">
    <location>
        <begin position="82"/>
        <end position="95"/>
    </location>
</feature>
<evidence type="ECO:0000313" key="4">
    <source>
        <dbReference type="Proteomes" id="UP001596414"/>
    </source>
</evidence>
<feature type="transmembrane region" description="Helical" evidence="2">
    <location>
        <begin position="56"/>
        <end position="73"/>
    </location>
</feature>